<dbReference type="Proteomes" id="UP000053263">
    <property type="component" value="Unassembled WGS sequence"/>
</dbReference>
<dbReference type="CDD" id="cd00299">
    <property type="entry name" value="GST_C_family"/>
    <property type="match status" value="1"/>
</dbReference>
<proteinExistence type="predicted"/>
<dbReference type="Gene3D" id="1.20.1050.10">
    <property type="match status" value="1"/>
</dbReference>
<dbReference type="SUPFAM" id="SSF47616">
    <property type="entry name" value="GST C-terminal domain-like"/>
    <property type="match status" value="1"/>
</dbReference>
<dbReference type="OrthoDB" id="412788at2759"/>
<sequence>VPALVVPLRKTLASDVESRYKAVADPKALVEFLDKSRSAISHTHTTSAAPAPALAPATIAFSTLSAKIIDTLHSDAASPDTLLYTNARDAASLRALAPVVLPSLRGRALALAGYLKQNETEDIRVSKKVQAFWEDKLAAVQALLDVFENADKENDALKDYFANAAHVWGEPLHAILRQLSVDIVGPYVLGDQFSLVDIHLAAWLAHLVALSGGDASDDGATAIGKLEAHAGIALPKDAAVQDAAQRPDAPQQSKLAVFWTAVKEKPSWQKVYSEGLY</sequence>
<evidence type="ECO:0000313" key="1">
    <source>
        <dbReference type="EMBL" id="KII82737.1"/>
    </source>
</evidence>
<protein>
    <recommendedName>
        <fullName evidence="3">GST C-terminal domain-containing protein</fullName>
    </recommendedName>
</protein>
<keyword evidence="2" id="KW-1185">Reference proteome</keyword>
<feature type="non-terminal residue" evidence="1">
    <location>
        <position position="1"/>
    </location>
</feature>
<dbReference type="AlphaFoldDB" id="A0A0C9SPL5"/>
<reference evidence="1 2" key="1">
    <citation type="submission" date="2014-06" db="EMBL/GenBank/DDBJ databases">
        <title>Evolutionary Origins and Diversification of the Mycorrhizal Mutualists.</title>
        <authorList>
            <consortium name="DOE Joint Genome Institute"/>
            <consortium name="Mycorrhizal Genomics Consortium"/>
            <person name="Kohler A."/>
            <person name="Kuo A."/>
            <person name="Nagy L.G."/>
            <person name="Floudas D."/>
            <person name="Copeland A."/>
            <person name="Barry K.W."/>
            <person name="Cichocki N."/>
            <person name="Veneault-Fourrey C."/>
            <person name="LaButti K."/>
            <person name="Lindquist E.A."/>
            <person name="Lipzen A."/>
            <person name="Lundell T."/>
            <person name="Morin E."/>
            <person name="Murat C."/>
            <person name="Riley R."/>
            <person name="Ohm R."/>
            <person name="Sun H."/>
            <person name="Tunlid A."/>
            <person name="Henrissat B."/>
            <person name="Grigoriev I.V."/>
            <person name="Hibbett D.S."/>
            <person name="Martin F."/>
        </authorList>
    </citation>
    <scope>NUCLEOTIDE SEQUENCE [LARGE SCALE GENOMIC DNA]</scope>
    <source>
        <strain evidence="1 2">FD-325 SS-3</strain>
    </source>
</reference>
<gene>
    <name evidence="1" type="ORF">PLICRDRAFT_120359</name>
</gene>
<evidence type="ECO:0000313" key="2">
    <source>
        <dbReference type="Proteomes" id="UP000053263"/>
    </source>
</evidence>
<organism evidence="1 2">
    <name type="scientific">Plicaturopsis crispa FD-325 SS-3</name>
    <dbReference type="NCBI Taxonomy" id="944288"/>
    <lineage>
        <taxon>Eukaryota</taxon>
        <taxon>Fungi</taxon>
        <taxon>Dikarya</taxon>
        <taxon>Basidiomycota</taxon>
        <taxon>Agaricomycotina</taxon>
        <taxon>Agaricomycetes</taxon>
        <taxon>Agaricomycetidae</taxon>
        <taxon>Amylocorticiales</taxon>
        <taxon>Amylocorticiaceae</taxon>
        <taxon>Plicatura</taxon>
        <taxon>Plicaturopsis crispa</taxon>
    </lineage>
</organism>
<dbReference type="HOGENOM" id="CLU_063115_0_0_1"/>
<evidence type="ECO:0008006" key="3">
    <source>
        <dbReference type="Google" id="ProtNLM"/>
    </source>
</evidence>
<accession>A0A0C9SPL5</accession>
<name>A0A0C9SPL5_PLICR</name>
<dbReference type="InterPro" id="IPR036282">
    <property type="entry name" value="Glutathione-S-Trfase_C_sf"/>
</dbReference>
<dbReference type="EMBL" id="KN832708">
    <property type="protein sequence ID" value="KII82737.1"/>
    <property type="molecule type" value="Genomic_DNA"/>
</dbReference>